<comment type="caution">
    <text evidence="3">The sequence shown here is derived from an EMBL/GenBank/DDBJ whole genome shotgun (WGS) entry which is preliminary data.</text>
</comment>
<feature type="transmembrane region" description="Helical" evidence="1">
    <location>
        <begin position="175"/>
        <end position="194"/>
    </location>
</feature>
<accession>A0A560HIT9</accession>
<evidence type="ECO:0000313" key="4">
    <source>
        <dbReference type="Proteomes" id="UP000315751"/>
    </source>
</evidence>
<feature type="domain" description="CAAX prenyl protease 2/Lysostaphin resistance protein A-like" evidence="2">
    <location>
        <begin position="177"/>
        <end position="267"/>
    </location>
</feature>
<dbReference type="OrthoDB" id="5322702at2"/>
<dbReference type="RefSeq" id="WP_145729192.1">
    <property type="nucleotide sequence ID" value="NZ_VITR01000001.1"/>
</dbReference>
<evidence type="ECO:0000313" key="3">
    <source>
        <dbReference type="EMBL" id="TWB45911.1"/>
    </source>
</evidence>
<keyword evidence="1" id="KW-0812">Transmembrane</keyword>
<dbReference type="Proteomes" id="UP000315751">
    <property type="component" value="Unassembled WGS sequence"/>
</dbReference>
<evidence type="ECO:0000259" key="2">
    <source>
        <dbReference type="Pfam" id="PF02517"/>
    </source>
</evidence>
<gene>
    <name evidence="3" type="ORF">FBZ90_101246</name>
</gene>
<feature type="transmembrane region" description="Helical" evidence="1">
    <location>
        <begin position="72"/>
        <end position="91"/>
    </location>
</feature>
<dbReference type="GO" id="GO:0004175">
    <property type="term" value="F:endopeptidase activity"/>
    <property type="evidence" value="ECO:0007669"/>
    <property type="project" value="UniProtKB-ARBA"/>
</dbReference>
<dbReference type="GO" id="GO:0080120">
    <property type="term" value="P:CAAX-box protein maturation"/>
    <property type="evidence" value="ECO:0007669"/>
    <property type="project" value="UniProtKB-ARBA"/>
</dbReference>
<reference evidence="3 4" key="1">
    <citation type="submission" date="2019-06" db="EMBL/GenBank/DDBJ databases">
        <title>Genomic Encyclopedia of Type Strains, Phase IV (KMG-V): Genome sequencing to study the core and pangenomes of soil and plant-associated prokaryotes.</title>
        <authorList>
            <person name="Whitman W."/>
        </authorList>
    </citation>
    <scope>NUCLEOTIDE SEQUENCE [LARGE SCALE GENOMIC DNA]</scope>
    <source>
        <strain evidence="3 4">BR 11622</strain>
    </source>
</reference>
<dbReference type="EMBL" id="VITR01000001">
    <property type="protein sequence ID" value="TWB45911.1"/>
    <property type="molecule type" value="Genomic_DNA"/>
</dbReference>
<dbReference type="InterPro" id="IPR003675">
    <property type="entry name" value="Rce1/LyrA-like_dom"/>
</dbReference>
<feature type="transmembrane region" description="Helical" evidence="1">
    <location>
        <begin position="111"/>
        <end position="131"/>
    </location>
</feature>
<feature type="transmembrane region" description="Helical" evidence="1">
    <location>
        <begin position="42"/>
        <end position="60"/>
    </location>
</feature>
<sequence>MPALPWILLAMATAAAWTDRFRPWVPTLLGGTIAVAAANGLLGWPAGLALGLLAVMAWAVRENRPTVVRRVGHGLFLVLAVALSAHLWPGFHNPRVMGPAPITPDAVPFTLYLNLDKPLVGLWLLAFVPAVRALRPPGRTLAVAAVAWLATSAACLAAALILGIVAWAPKWPAGTGLWLLDNLTFVAVAEEALFRGYIQAGLARCLRHRRWGEPLALVAASALFGLAHAGGGLPWVILGGVAGIGYGLAYRHGGLPAAILAHVGLNATHFFLFTYPMLRPAA</sequence>
<feature type="transmembrane region" description="Helical" evidence="1">
    <location>
        <begin position="143"/>
        <end position="169"/>
    </location>
</feature>
<keyword evidence="1" id="KW-0472">Membrane</keyword>
<keyword evidence="1" id="KW-1133">Transmembrane helix</keyword>
<proteinExistence type="predicted"/>
<name>A0A560HIT9_9PROT</name>
<feature type="transmembrane region" description="Helical" evidence="1">
    <location>
        <begin position="215"/>
        <end position="237"/>
    </location>
</feature>
<feature type="transmembrane region" description="Helical" evidence="1">
    <location>
        <begin position="257"/>
        <end position="278"/>
    </location>
</feature>
<dbReference type="AlphaFoldDB" id="A0A560HIT9"/>
<dbReference type="Pfam" id="PF02517">
    <property type="entry name" value="Rce1-like"/>
    <property type="match status" value="1"/>
</dbReference>
<keyword evidence="4" id="KW-1185">Reference proteome</keyword>
<organism evidence="3 4">
    <name type="scientific">Nitrospirillum amazonense</name>
    <dbReference type="NCBI Taxonomy" id="28077"/>
    <lineage>
        <taxon>Bacteria</taxon>
        <taxon>Pseudomonadati</taxon>
        <taxon>Pseudomonadota</taxon>
        <taxon>Alphaproteobacteria</taxon>
        <taxon>Rhodospirillales</taxon>
        <taxon>Azospirillaceae</taxon>
        <taxon>Nitrospirillum</taxon>
    </lineage>
</organism>
<evidence type="ECO:0000256" key="1">
    <source>
        <dbReference type="SAM" id="Phobius"/>
    </source>
</evidence>
<protein>
    <recommendedName>
        <fullName evidence="2">CAAX prenyl protease 2/Lysostaphin resistance protein A-like domain-containing protein</fullName>
    </recommendedName>
</protein>